<evidence type="ECO:0000256" key="3">
    <source>
        <dbReference type="ARBA" id="ARBA00022837"/>
    </source>
</evidence>
<dbReference type="PANTHER" id="PTHR45942">
    <property type="entry name" value="PROTEIN PHOSPATASE 3 REGULATORY SUBUNIT B ALPHA ISOFORM TYPE 1"/>
    <property type="match status" value="1"/>
</dbReference>
<evidence type="ECO:0000256" key="2">
    <source>
        <dbReference type="ARBA" id="ARBA00022737"/>
    </source>
</evidence>
<keyword evidence="5" id="KW-0723">Serine/threonine-protein kinase</keyword>
<evidence type="ECO:0000313" key="6">
    <source>
        <dbReference type="Proteomes" id="UP001454036"/>
    </source>
</evidence>
<dbReference type="Gene3D" id="1.10.238.10">
    <property type="entry name" value="EF-hand"/>
    <property type="match status" value="1"/>
</dbReference>
<evidence type="ECO:0000259" key="4">
    <source>
        <dbReference type="PROSITE" id="PS50222"/>
    </source>
</evidence>
<comment type="caution">
    <text evidence="5">The sequence shown here is derived from an EMBL/GenBank/DDBJ whole genome shotgun (WGS) entry which is preliminary data.</text>
</comment>
<dbReference type="PROSITE" id="PS00018">
    <property type="entry name" value="EF_HAND_1"/>
    <property type="match status" value="1"/>
</dbReference>
<sequence length="145" mass="17079">MPESTIAEEIINPLDFRDLLESRWKTLPQKELIYWITGLWHIWYQRNRIVNGKRCQDPKADVDGDETLNYGEFVVVSVHLRKMANDEHLHKAFAFFDRNQSGYIEVDELRDALSDEWDANSEEVINTIMHDVDTDEDGRITNKVK</sequence>
<dbReference type="Pfam" id="PF13499">
    <property type="entry name" value="EF-hand_7"/>
    <property type="match status" value="1"/>
</dbReference>
<keyword evidence="2" id="KW-0677">Repeat</keyword>
<keyword evidence="5" id="KW-0418">Kinase</keyword>
<keyword evidence="1" id="KW-0479">Metal-binding</keyword>
<organism evidence="5 6">
    <name type="scientific">Lithospermum erythrorhizon</name>
    <name type="common">Purple gromwell</name>
    <name type="synonym">Lithospermum officinale var. erythrorhizon</name>
    <dbReference type="NCBI Taxonomy" id="34254"/>
    <lineage>
        <taxon>Eukaryota</taxon>
        <taxon>Viridiplantae</taxon>
        <taxon>Streptophyta</taxon>
        <taxon>Embryophyta</taxon>
        <taxon>Tracheophyta</taxon>
        <taxon>Spermatophyta</taxon>
        <taxon>Magnoliopsida</taxon>
        <taxon>eudicotyledons</taxon>
        <taxon>Gunneridae</taxon>
        <taxon>Pentapetalae</taxon>
        <taxon>asterids</taxon>
        <taxon>lamiids</taxon>
        <taxon>Boraginales</taxon>
        <taxon>Boraginaceae</taxon>
        <taxon>Boraginoideae</taxon>
        <taxon>Lithospermeae</taxon>
        <taxon>Lithospermum</taxon>
    </lineage>
</organism>
<feature type="domain" description="EF-hand" evidence="4">
    <location>
        <begin position="84"/>
        <end position="119"/>
    </location>
</feature>
<accession>A0AAV3P7I6</accession>
<dbReference type="InterPro" id="IPR018247">
    <property type="entry name" value="EF_Hand_1_Ca_BS"/>
</dbReference>
<dbReference type="AlphaFoldDB" id="A0AAV3P7I6"/>
<evidence type="ECO:0000256" key="1">
    <source>
        <dbReference type="ARBA" id="ARBA00022723"/>
    </source>
</evidence>
<dbReference type="Proteomes" id="UP001454036">
    <property type="component" value="Unassembled WGS sequence"/>
</dbReference>
<dbReference type="GO" id="GO:0004674">
    <property type="term" value="F:protein serine/threonine kinase activity"/>
    <property type="evidence" value="ECO:0007669"/>
    <property type="project" value="UniProtKB-KW"/>
</dbReference>
<gene>
    <name evidence="5" type="ORF">LIER_07230</name>
</gene>
<dbReference type="InterPro" id="IPR011992">
    <property type="entry name" value="EF-hand-dom_pair"/>
</dbReference>
<evidence type="ECO:0000313" key="5">
    <source>
        <dbReference type="EMBL" id="GAA0147565.1"/>
    </source>
</evidence>
<keyword evidence="6" id="KW-1185">Reference proteome</keyword>
<dbReference type="InterPro" id="IPR002048">
    <property type="entry name" value="EF_hand_dom"/>
</dbReference>
<name>A0AAV3P7I6_LITER</name>
<dbReference type="PROSITE" id="PS50222">
    <property type="entry name" value="EF_HAND_2"/>
    <property type="match status" value="1"/>
</dbReference>
<dbReference type="EMBL" id="BAABME010001099">
    <property type="protein sequence ID" value="GAA0147565.1"/>
    <property type="molecule type" value="Genomic_DNA"/>
</dbReference>
<dbReference type="GO" id="GO:0005509">
    <property type="term" value="F:calcium ion binding"/>
    <property type="evidence" value="ECO:0007669"/>
    <property type="project" value="InterPro"/>
</dbReference>
<dbReference type="CDD" id="cd00051">
    <property type="entry name" value="EFh"/>
    <property type="match status" value="1"/>
</dbReference>
<proteinExistence type="predicted"/>
<protein>
    <submittedName>
        <fullName evidence="5">Non-receptor serine/threonine protein kinase</fullName>
    </submittedName>
</protein>
<reference evidence="5 6" key="1">
    <citation type="submission" date="2024-01" db="EMBL/GenBank/DDBJ databases">
        <title>The complete chloroplast genome sequence of Lithospermum erythrorhizon: insights into the phylogenetic relationship among Boraginaceae species and the maternal lineages of purple gromwells.</title>
        <authorList>
            <person name="Okada T."/>
            <person name="Watanabe K."/>
        </authorList>
    </citation>
    <scope>NUCLEOTIDE SEQUENCE [LARGE SCALE GENOMIC DNA]</scope>
</reference>
<keyword evidence="5" id="KW-0808">Transferase</keyword>
<dbReference type="SMART" id="SM00054">
    <property type="entry name" value="EFh"/>
    <property type="match status" value="1"/>
</dbReference>
<keyword evidence="3" id="KW-0106">Calcium</keyword>
<dbReference type="SUPFAM" id="SSF47473">
    <property type="entry name" value="EF-hand"/>
    <property type="match status" value="1"/>
</dbReference>